<evidence type="ECO:0000256" key="1">
    <source>
        <dbReference type="ARBA" id="ARBA00004442"/>
    </source>
</evidence>
<dbReference type="PANTHER" id="PTHR30026">
    <property type="entry name" value="OUTER MEMBRANE PROTEIN TOLC"/>
    <property type="match status" value="1"/>
</dbReference>
<keyword evidence="10" id="KW-1185">Reference proteome</keyword>
<dbReference type="GO" id="GO:0015562">
    <property type="term" value="F:efflux transmembrane transporter activity"/>
    <property type="evidence" value="ECO:0007669"/>
    <property type="project" value="InterPro"/>
</dbReference>
<gene>
    <name evidence="9" type="ORF">HHL15_23755</name>
</gene>
<proteinExistence type="inferred from homology"/>
<dbReference type="NCBIfam" id="TIGR01844">
    <property type="entry name" value="type_I_sec_TolC"/>
    <property type="match status" value="1"/>
</dbReference>
<keyword evidence="7" id="KW-0998">Cell outer membrane</keyword>
<keyword evidence="5" id="KW-0812">Transmembrane</keyword>
<comment type="caution">
    <text evidence="9">The sequence shown here is derived from an EMBL/GenBank/DDBJ whole genome shotgun (WGS) entry which is preliminary data.</text>
</comment>
<dbReference type="GO" id="GO:1990281">
    <property type="term" value="C:efflux pump complex"/>
    <property type="evidence" value="ECO:0007669"/>
    <property type="project" value="TreeGrafter"/>
</dbReference>
<evidence type="ECO:0000313" key="9">
    <source>
        <dbReference type="EMBL" id="NML28774.1"/>
    </source>
</evidence>
<dbReference type="EMBL" id="JABBGA010000035">
    <property type="protein sequence ID" value="NML28774.1"/>
    <property type="molecule type" value="Genomic_DNA"/>
</dbReference>
<dbReference type="InterPro" id="IPR051906">
    <property type="entry name" value="TolC-like"/>
</dbReference>
<evidence type="ECO:0000313" key="10">
    <source>
        <dbReference type="Proteomes" id="UP000580043"/>
    </source>
</evidence>
<protein>
    <submittedName>
        <fullName evidence="9">TolC family outer membrane protein</fullName>
    </submittedName>
</protein>
<feature type="signal peptide" evidence="8">
    <location>
        <begin position="1"/>
        <end position="22"/>
    </location>
</feature>
<reference evidence="9 10" key="1">
    <citation type="submission" date="2020-04" db="EMBL/GenBank/DDBJ databases">
        <title>Zoogloea sp. G-4-1-14 isolated from soil.</title>
        <authorList>
            <person name="Dahal R.H."/>
        </authorList>
    </citation>
    <scope>NUCLEOTIDE SEQUENCE [LARGE SCALE GENOMIC DNA]</scope>
    <source>
        <strain evidence="9 10">G-4-1-14</strain>
    </source>
</reference>
<evidence type="ECO:0000256" key="2">
    <source>
        <dbReference type="ARBA" id="ARBA00007613"/>
    </source>
</evidence>
<keyword evidence="4" id="KW-1134">Transmembrane beta strand</keyword>
<accession>A0A848GBT3</accession>
<keyword evidence="3" id="KW-0813">Transport</keyword>
<dbReference type="Pfam" id="PF02321">
    <property type="entry name" value="OEP"/>
    <property type="match status" value="2"/>
</dbReference>
<dbReference type="RefSeq" id="WP_169148313.1">
    <property type="nucleotide sequence ID" value="NZ_JABBGA010000035.1"/>
</dbReference>
<evidence type="ECO:0000256" key="7">
    <source>
        <dbReference type="ARBA" id="ARBA00023237"/>
    </source>
</evidence>
<evidence type="ECO:0000256" key="4">
    <source>
        <dbReference type="ARBA" id="ARBA00022452"/>
    </source>
</evidence>
<evidence type="ECO:0000256" key="3">
    <source>
        <dbReference type="ARBA" id="ARBA00022448"/>
    </source>
</evidence>
<name>A0A848GBT3_9RHOO</name>
<dbReference type="Proteomes" id="UP000580043">
    <property type="component" value="Unassembled WGS sequence"/>
</dbReference>
<dbReference type="PANTHER" id="PTHR30026:SF20">
    <property type="entry name" value="OUTER MEMBRANE PROTEIN TOLC"/>
    <property type="match status" value="1"/>
</dbReference>
<dbReference type="Gene3D" id="1.20.1600.10">
    <property type="entry name" value="Outer membrane efflux proteins (OEP)"/>
    <property type="match status" value="1"/>
</dbReference>
<keyword evidence="6" id="KW-0472">Membrane</keyword>
<evidence type="ECO:0000256" key="6">
    <source>
        <dbReference type="ARBA" id="ARBA00023136"/>
    </source>
</evidence>
<dbReference type="InterPro" id="IPR010130">
    <property type="entry name" value="T1SS_OMP_TolC"/>
</dbReference>
<evidence type="ECO:0000256" key="8">
    <source>
        <dbReference type="SAM" id="SignalP"/>
    </source>
</evidence>
<dbReference type="AlphaFoldDB" id="A0A848GBT3"/>
<dbReference type="SUPFAM" id="SSF56954">
    <property type="entry name" value="Outer membrane efflux proteins (OEP)"/>
    <property type="match status" value="1"/>
</dbReference>
<dbReference type="GO" id="GO:0009279">
    <property type="term" value="C:cell outer membrane"/>
    <property type="evidence" value="ECO:0007669"/>
    <property type="project" value="UniProtKB-SubCell"/>
</dbReference>
<comment type="similarity">
    <text evidence="2">Belongs to the outer membrane factor (OMF) (TC 1.B.17) family.</text>
</comment>
<keyword evidence="8" id="KW-0732">Signal</keyword>
<dbReference type="InterPro" id="IPR003423">
    <property type="entry name" value="OMP_efflux"/>
</dbReference>
<comment type="subcellular location">
    <subcellularLocation>
        <location evidence="1">Cell outer membrane</location>
    </subcellularLocation>
</comment>
<organism evidence="9 10">
    <name type="scientific">Zoogloea dura</name>
    <dbReference type="NCBI Taxonomy" id="2728840"/>
    <lineage>
        <taxon>Bacteria</taxon>
        <taxon>Pseudomonadati</taxon>
        <taxon>Pseudomonadota</taxon>
        <taxon>Betaproteobacteria</taxon>
        <taxon>Rhodocyclales</taxon>
        <taxon>Zoogloeaceae</taxon>
        <taxon>Zoogloea</taxon>
    </lineage>
</organism>
<feature type="chain" id="PRO_5032487292" evidence="8">
    <location>
        <begin position="23"/>
        <end position="441"/>
    </location>
</feature>
<dbReference type="GO" id="GO:0015288">
    <property type="term" value="F:porin activity"/>
    <property type="evidence" value="ECO:0007669"/>
    <property type="project" value="TreeGrafter"/>
</dbReference>
<evidence type="ECO:0000256" key="5">
    <source>
        <dbReference type="ARBA" id="ARBA00022692"/>
    </source>
</evidence>
<sequence length="441" mass="46560">MRRLGGAAIAMVVGLAGASAGAADLEQIYREALANDATLAGALASRDAGLEKLPQARAGLLPSVSLSGNSNWNNADLNHVPVTRKYNSNGWQVQLAQPLFRWQNWVQYKQGELQGTLAEAQYQLARQDLTLRAAQAYFDVLAAQDVLAAATALNEANGQQLALARKSFEVGTVTITDVHEAQSRSDLSSAQMLAAESDLEVKRNALQVLTAKAPEALKGLRKGVALSRPEPADIQSWVSAAEGGNLSVQAAQVVGEISGREVERNRAAHLPTLDLVASYGNSVGSTATFSGLATPVRTDTDTAVIGVQLSMPLFQGGAVNSRVREAASLRDKAAADLDVARRTAAQNARQAYLGVTSGLAQVKAYEAAQVSSTSALDANKLGYDVGVRINIDVLNAQSQLYDTQQKLAKARYDTLMAQLKLKAAAGSLGDEDIRAINALLD</sequence>